<accession>A0ABD1U6Y2</accession>
<dbReference type="Proteomes" id="UP001604277">
    <property type="component" value="Unassembled WGS sequence"/>
</dbReference>
<reference evidence="2" key="1">
    <citation type="submission" date="2024-07" db="EMBL/GenBank/DDBJ databases">
        <title>Two chromosome-level genome assemblies of Korean endemic species Abeliophyllum distichum and Forsythia ovata (Oleaceae).</title>
        <authorList>
            <person name="Jang H."/>
        </authorList>
    </citation>
    <scope>NUCLEOTIDE SEQUENCE [LARGE SCALE GENOMIC DNA]</scope>
</reference>
<organism evidence="1 2">
    <name type="scientific">Forsythia ovata</name>
    <dbReference type="NCBI Taxonomy" id="205694"/>
    <lineage>
        <taxon>Eukaryota</taxon>
        <taxon>Viridiplantae</taxon>
        <taxon>Streptophyta</taxon>
        <taxon>Embryophyta</taxon>
        <taxon>Tracheophyta</taxon>
        <taxon>Spermatophyta</taxon>
        <taxon>Magnoliopsida</taxon>
        <taxon>eudicotyledons</taxon>
        <taxon>Gunneridae</taxon>
        <taxon>Pentapetalae</taxon>
        <taxon>asterids</taxon>
        <taxon>lamiids</taxon>
        <taxon>Lamiales</taxon>
        <taxon>Oleaceae</taxon>
        <taxon>Forsythieae</taxon>
        <taxon>Forsythia</taxon>
    </lineage>
</organism>
<dbReference type="EMBL" id="JBFOLJ010000007">
    <property type="protein sequence ID" value="KAL2520750.1"/>
    <property type="molecule type" value="Genomic_DNA"/>
</dbReference>
<sequence>MNEDPFNKMITYMVIEDEDEEDDLEFQMVMGQLGSMVGNTNQGSSSTPQYKDCGQEAGYRQLMKDYFCPCPIYNQEEFRTRFRMNRSLFERILHDVVHVELYFCQERDAYGCEGFSPYHGNFFPLGLFHRLSSNWFFVLH</sequence>
<keyword evidence="2" id="KW-1185">Reference proteome</keyword>
<dbReference type="AlphaFoldDB" id="A0ABD1U6Y2"/>
<name>A0ABD1U6Y2_9LAMI</name>
<gene>
    <name evidence="1" type="ORF">Fot_24673</name>
</gene>
<dbReference type="PANTHER" id="PTHR47150:SF7">
    <property type="entry name" value="NUCLEASE"/>
    <property type="match status" value="1"/>
</dbReference>
<comment type="caution">
    <text evidence="1">The sequence shown here is derived from an EMBL/GenBank/DDBJ whole genome shotgun (WGS) entry which is preliminary data.</text>
</comment>
<evidence type="ECO:0000313" key="2">
    <source>
        <dbReference type="Proteomes" id="UP001604277"/>
    </source>
</evidence>
<evidence type="ECO:0000313" key="1">
    <source>
        <dbReference type="EMBL" id="KAL2520750.1"/>
    </source>
</evidence>
<dbReference type="PANTHER" id="PTHR47150">
    <property type="entry name" value="OS12G0169200 PROTEIN"/>
    <property type="match status" value="1"/>
</dbReference>
<proteinExistence type="predicted"/>
<protein>
    <submittedName>
        <fullName evidence="1">Harbinger transposase-derived protein</fullName>
    </submittedName>
</protein>